<proteinExistence type="predicted"/>
<accession>A0A3A3Z2C9</accession>
<feature type="region of interest" description="Disordered" evidence="1">
    <location>
        <begin position="60"/>
        <end position="79"/>
    </location>
</feature>
<evidence type="ECO:0000313" key="4">
    <source>
        <dbReference type="EMBL" id="RJK96839.1"/>
    </source>
</evidence>
<comment type="caution">
    <text evidence="4">The sequence shown here is derived from an EMBL/GenBank/DDBJ whole genome shotgun (WGS) entry which is preliminary data.</text>
</comment>
<dbReference type="AlphaFoldDB" id="A0A3A3Z2C9"/>
<organism evidence="4 5">
    <name type="scientific">Vallicoccus soli</name>
    <dbReference type="NCBI Taxonomy" id="2339232"/>
    <lineage>
        <taxon>Bacteria</taxon>
        <taxon>Bacillati</taxon>
        <taxon>Actinomycetota</taxon>
        <taxon>Actinomycetes</taxon>
        <taxon>Motilibacterales</taxon>
        <taxon>Vallicoccaceae</taxon>
        <taxon>Vallicoccus</taxon>
    </lineage>
</organism>
<name>A0A3A3Z2C9_9ACTN</name>
<keyword evidence="5" id="KW-1185">Reference proteome</keyword>
<sequence>MRIGSSVLLLAVGAVLAFAVADRVDGVDLQAVGWIVMGAGALGLLLTLLTTGRASRTRIEERTVRTPDGDVRQRDIRSR</sequence>
<evidence type="ECO:0000256" key="1">
    <source>
        <dbReference type="SAM" id="MobiDB-lite"/>
    </source>
</evidence>
<keyword evidence="2" id="KW-1133">Transmembrane helix</keyword>
<dbReference type="InterPro" id="IPR045597">
    <property type="entry name" value="DUF6458"/>
</dbReference>
<feature type="domain" description="DUF6458" evidence="3">
    <location>
        <begin position="3"/>
        <end position="70"/>
    </location>
</feature>
<dbReference type="RefSeq" id="WP_119949555.1">
    <property type="nucleotide sequence ID" value="NZ_QZEZ01000002.1"/>
</dbReference>
<dbReference type="EMBL" id="QZEZ01000002">
    <property type="protein sequence ID" value="RJK96839.1"/>
    <property type="molecule type" value="Genomic_DNA"/>
</dbReference>
<dbReference type="Proteomes" id="UP000265614">
    <property type="component" value="Unassembled WGS sequence"/>
</dbReference>
<reference evidence="4 5" key="1">
    <citation type="submission" date="2018-09" db="EMBL/GenBank/DDBJ databases">
        <title>YIM 75000 draft genome.</title>
        <authorList>
            <person name="Tang S."/>
            <person name="Feng Y."/>
        </authorList>
    </citation>
    <scope>NUCLEOTIDE SEQUENCE [LARGE SCALE GENOMIC DNA]</scope>
    <source>
        <strain evidence="4 5">YIM 75000</strain>
    </source>
</reference>
<evidence type="ECO:0000259" key="3">
    <source>
        <dbReference type="Pfam" id="PF20059"/>
    </source>
</evidence>
<evidence type="ECO:0000256" key="2">
    <source>
        <dbReference type="SAM" id="Phobius"/>
    </source>
</evidence>
<keyword evidence="2" id="KW-0812">Transmembrane</keyword>
<evidence type="ECO:0000313" key="5">
    <source>
        <dbReference type="Proteomes" id="UP000265614"/>
    </source>
</evidence>
<feature type="transmembrane region" description="Helical" evidence="2">
    <location>
        <begin position="31"/>
        <end position="49"/>
    </location>
</feature>
<dbReference type="Pfam" id="PF20059">
    <property type="entry name" value="DUF6458"/>
    <property type="match status" value="1"/>
</dbReference>
<gene>
    <name evidence="4" type="ORF">D5H78_06140</name>
</gene>
<protein>
    <recommendedName>
        <fullName evidence="3">DUF6458 domain-containing protein</fullName>
    </recommendedName>
</protein>
<keyword evidence="2" id="KW-0472">Membrane</keyword>